<comment type="caution">
    <text evidence="5">The sequence shown here is derived from an EMBL/GenBank/DDBJ whole genome shotgun (WGS) entry which is preliminary data.</text>
</comment>
<evidence type="ECO:0000256" key="3">
    <source>
        <dbReference type="SAM" id="Phobius"/>
    </source>
</evidence>
<dbReference type="PANTHER" id="PTHR21666">
    <property type="entry name" value="PEPTIDASE-RELATED"/>
    <property type="match status" value="1"/>
</dbReference>
<dbReference type="EMBL" id="LKET01000028">
    <property type="protein sequence ID" value="KPU45083.1"/>
    <property type="molecule type" value="Genomic_DNA"/>
</dbReference>
<keyword evidence="6" id="KW-1185">Reference proteome</keyword>
<feature type="compositionally biased region" description="Low complexity" evidence="2">
    <location>
        <begin position="161"/>
        <end position="186"/>
    </location>
</feature>
<dbReference type="OrthoDB" id="9812962at2"/>
<dbReference type="RefSeq" id="WP_054874622.1">
    <property type="nucleotide sequence ID" value="NZ_LKET01000028.1"/>
</dbReference>
<dbReference type="PATRIC" id="fig|36849.3.peg.1651"/>
<dbReference type="InterPro" id="IPR016047">
    <property type="entry name" value="M23ase_b-sheet_dom"/>
</dbReference>
<dbReference type="CDD" id="cd12797">
    <property type="entry name" value="M23_peptidase"/>
    <property type="match status" value="1"/>
</dbReference>
<dbReference type="AlphaFoldDB" id="A0A0P8WBI8"/>
<protein>
    <submittedName>
        <fullName evidence="5">Murein DD-endopeptidase MepM</fullName>
        <ecNumber evidence="5">3.4.24.-</ecNumber>
    </submittedName>
</protein>
<proteinExistence type="predicted"/>
<keyword evidence="3" id="KW-1133">Transmembrane helix</keyword>
<reference evidence="5 6" key="1">
    <citation type="submission" date="2015-09" db="EMBL/GenBank/DDBJ databases">
        <title>Genome sequence of Oxobacter pfennigii DSM 3222.</title>
        <authorList>
            <person name="Poehlein A."/>
            <person name="Bengelsdorf F.R."/>
            <person name="Schiel-Bengelsdorf B."/>
            <person name="Duerre P."/>
            <person name="Daniel R."/>
        </authorList>
    </citation>
    <scope>NUCLEOTIDE SEQUENCE [LARGE SCALE GENOMIC DNA]</scope>
    <source>
        <strain evidence="5 6">DSM 3222</strain>
    </source>
</reference>
<dbReference type="EC" id="3.4.24.-" evidence="5"/>
<sequence length="748" mass="82954">MSRKKKYQAKDKILHKMTRDGLVEVNAATGQEIRVSKRDADFRLRAGDAPERAQPSPRASDKPHKQRRAIPVQGVPDRGAKQPDTSAASSLPPVQIVPGGNSAGIPEHTEEPLSAESSVPNAAVSGLAHTLRSRHGRRGQSIQAGKINHRGNTESADRASTDSSDSSDTPKTSAAAKQKKTAYYQKFYKESHSQAEHPSSTHNAPPQGQTASLGRLQFAAEEQAPSGKKLPQARRKSEQTAKRLEKARQTLLPKKKKRTGKLGFEPEIKSSREHLREPLPLCPASAATDFVLGAVQGKLRQAEQENVGTEAAHKGMLLSERGVRTAYRFHKTAPYRRVARLERLSSKHNAELAYQTLLRENPRLASNPLSRFLQKQKIKRQYAKTVRESARLTDRIKKLGAAGGKALRLAASLVRSHPMAVGFLALLLLLMFSFSALFTSCTNMALGGLSSIVLSSYTADDADIDGAELAYTEWETDLQLQINRAEDDHPGYDEYRYQVDDISHNPFELMAYLSAAYQDFQFSTIQSELRRIFNAQYTLEFVEETEIRYRTETYTDPVTGEESEEEVPYEWHILNIKLTSRSFTGVIMPELDTEEREMYDLYMQTGGNRQYIASPFDFDWIPLVTSCYGWRVHPVTGEKNYHKGIDIAVPTGTDILSGQDGTVTQAAFDADGYGWYIVVEGKDGLVSKYAHCNTLLAEVGQQVKKGEVIAKSGNTGTSTGPHLHLEVLKNGSYLNPLFFAESPGDESD</sequence>
<evidence type="ECO:0000259" key="4">
    <source>
        <dbReference type="Pfam" id="PF01551"/>
    </source>
</evidence>
<dbReference type="SUPFAM" id="SSF51261">
    <property type="entry name" value="Duplicated hybrid motif"/>
    <property type="match status" value="1"/>
</dbReference>
<dbReference type="NCBIfam" id="NF045974">
    <property type="entry name" value="conju_CD1108"/>
    <property type="match status" value="1"/>
</dbReference>
<feature type="compositionally biased region" description="Basic and acidic residues" evidence="2">
    <location>
        <begin position="151"/>
        <end position="160"/>
    </location>
</feature>
<dbReference type="PANTHER" id="PTHR21666:SF289">
    <property type="entry name" value="L-ALA--D-GLU ENDOPEPTIDASE"/>
    <property type="match status" value="1"/>
</dbReference>
<feature type="region of interest" description="Disordered" evidence="2">
    <location>
        <begin position="27"/>
        <end position="259"/>
    </location>
</feature>
<dbReference type="Pfam" id="PF01551">
    <property type="entry name" value="Peptidase_M23"/>
    <property type="match status" value="1"/>
</dbReference>
<feature type="compositionally biased region" description="Basic and acidic residues" evidence="2">
    <location>
        <begin position="235"/>
        <end position="248"/>
    </location>
</feature>
<keyword evidence="5" id="KW-0378">Hydrolase</keyword>
<feature type="domain" description="M23ase beta-sheet core" evidence="4">
    <location>
        <begin position="641"/>
        <end position="736"/>
    </location>
</feature>
<keyword evidence="3" id="KW-0472">Membrane</keyword>
<dbReference type="InterPro" id="IPR050570">
    <property type="entry name" value="Cell_wall_metabolism_enzyme"/>
</dbReference>
<dbReference type="Gene3D" id="2.70.70.10">
    <property type="entry name" value="Glucose Permease (Domain IIA)"/>
    <property type="match status" value="1"/>
</dbReference>
<dbReference type="STRING" id="36849.OXPF_15610"/>
<keyword evidence="1" id="KW-0732">Signal</keyword>
<accession>A0A0P8WBI8</accession>
<evidence type="ECO:0000256" key="2">
    <source>
        <dbReference type="SAM" id="MobiDB-lite"/>
    </source>
</evidence>
<gene>
    <name evidence="5" type="primary">mepM_1</name>
    <name evidence="5" type="ORF">OXPF_15610</name>
</gene>
<feature type="compositionally biased region" description="Polar residues" evidence="2">
    <location>
        <begin position="196"/>
        <end position="212"/>
    </location>
</feature>
<keyword evidence="3" id="KW-0812">Transmembrane</keyword>
<feature type="compositionally biased region" description="Basic and acidic residues" evidence="2">
    <location>
        <begin position="34"/>
        <end position="51"/>
    </location>
</feature>
<organism evidence="5 6">
    <name type="scientific">Oxobacter pfennigii</name>
    <dbReference type="NCBI Taxonomy" id="36849"/>
    <lineage>
        <taxon>Bacteria</taxon>
        <taxon>Bacillati</taxon>
        <taxon>Bacillota</taxon>
        <taxon>Clostridia</taxon>
        <taxon>Eubacteriales</taxon>
        <taxon>Clostridiaceae</taxon>
        <taxon>Oxobacter</taxon>
    </lineage>
</organism>
<feature type="transmembrane region" description="Helical" evidence="3">
    <location>
        <begin position="418"/>
        <end position="438"/>
    </location>
</feature>
<name>A0A0P8WBI8_9CLOT</name>
<dbReference type="GO" id="GO:0004222">
    <property type="term" value="F:metalloendopeptidase activity"/>
    <property type="evidence" value="ECO:0007669"/>
    <property type="project" value="TreeGrafter"/>
</dbReference>
<evidence type="ECO:0000256" key="1">
    <source>
        <dbReference type="ARBA" id="ARBA00022729"/>
    </source>
</evidence>
<dbReference type="Proteomes" id="UP000050326">
    <property type="component" value="Unassembled WGS sequence"/>
</dbReference>
<dbReference type="InterPro" id="IPR011055">
    <property type="entry name" value="Dup_hybrid_motif"/>
</dbReference>
<evidence type="ECO:0000313" key="5">
    <source>
        <dbReference type="EMBL" id="KPU45083.1"/>
    </source>
</evidence>
<evidence type="ECO:0000313" key="6">
    <source>
        <dbReference type="Proteomes" id="UP000050326"/>
    </source>
</evidence>